<name>A0ABT7XL60_9NEIS</name>
<gene>
    <name evidence="2" type="ORF">QU481_06380</name>
</gene>
<evidence type="ECO:0008006" key="4">
    <source>
        <dbReference type="Google" id="ProtNLM"/>
    </source>
</evidence>
<sequence length="62" mass="6655">MIPDALYAPLFILAGVVLIAFTALKAAKGKKDSSYVLFGRVIFAVFMIAFGVLLYKTGGMPK</sequence>
<dbReference type="Proteomes" id="UP001168540">
    <property type="component" value="Unassembled WGS sequence"/>
</dbReference>
<feature type="transmembrane region" description="Helical" evidence="1">
    <location>
        <begin position="36"/>
        <end position="55"/>
    </location>
</feature>
<dbReference type="EMBL" id="JAUEDK010000008">
    <property type="protein sequence ID" value="MDN0074523.1"/>
    <property type="molecule type" value="Genomic_DNA"/>
</dbReference>
<keyword evidence="3" id="KW-1185">Reference proteome</keyword>
<organism evidence="2 3">
    <name type="scientific">Crenobacter oryzisoli</name>
    <dbReference type="NCBI Taxonomy" id="3056844"/>
    <lineage>
        <taxon>Bacteria</taxon>
        <taxon>Pseudomonadati</taxon>
        <taxon>Pseudomonadota</taxon>
        <taxon>Betaproteobacteria</taxon>
        <taxon>Neisseriales</taxon>
        <taxon>Neisseriaceae</taxon>
        <taxon>Crenobacter</taxon>
    </lineage>
</organism>
<evidence type="ECO:0000313" key="2">
    <source>
        <dbReference type="EMBL" id="MDN0074523.1"/>
    </source>
</evidence>
<dbReference type="RefSeq" id="WP_289829094.1">
    <property type="nucleotide sequence ID" value="NZ_JAUEDK010000008.1"/>
</dbReference>
<evidence type="ECO:0000313" key="3">
    <source>
        <dbReference type="Proteomes" id="UP001168540"/>
    </source>
</evidence>
<proteinExistence type="predicted"/>
<keyword evidence="1" id="KW-1133">Transmembrane helix</keyword>
<accession>A0ABT7XL60</accession>
<keyword evidence="1" id="KW-0812">Transmembrane</keyword>
<keyword evidence="1" id="KW-0472">Membrane</keyword>
<evidence type="ECO:0000256" key="1">
    <source>
        <dbReference type="SAM" id="Phobius"/>
    </source>
</evidence>
<feature type="transmembrane region" description="Helical" evidence="1">
    <location>
        <begin position="6"/>
        <end position="24"/>
    </location>
</feature>
<comment type="caution">
    <text evidence="2">The sequence shown here is derived from an EMBL/GenBank/DDBJ whole genome shotgun (WGS) entry which is preliminary data.</text>
</comment>
<protein>
    <recommendedName>
        <fullName evidence="4">DUF2768 domain-containing protein</fullName>
    </recommendedName>
</protein>
<reference evidence="2" key="1">
    <citation type="submission" date="2023-06" db="EMBL/GenBank/DDBJ databases">
        <authorList>
            <person name="Zhang S."/>
        </authorList>
    </citation>
    <scope>NUCLEOTIDE SEQUENCE</scope>
    <source>
        <strain evidence="2">SG2303</strain>
    </source>
</reference>